<organism evidence="2 3">
    <name type="scientific">Ostreococcus lucimarinus (strain CCE9901)</name>
    <dbReference type="NCBI Taxonomy" id="436017"/>
    <lineage>
        <taxon>Eukaryota</taxon>
        <taxon>Viridiplantae</taxon>
        <taxon>Chlorophyta</taxon>
        <taxon>Mamiellophyceae</taxon>
        <taxon>Mamiellales</taxon>
        <taxon>Bathycoccaceae</taxon>
        <taxon>Ostreococcus</taxon>
    </lineage>
</organism>
<keyword evidence="1" id="KW-1133">Transmembrane helix</keyword>
<dbReference type="OMA" id="VAYVTVW"/>
<accession>A4S9R7</accession>
<gene>
    <name evidence="2" type="ORF">OSTLU_28291</name>
</gene>
<dbReference type="KEGG" id="olu:OSTLU_28291"/>
<evidence type="ECO:0000256" key="1">
    <source>
        <dbReference type="SAM" id="Phobius"/>
    </source>
</evidence>
<dbReference type="RefSeq" id="XP_001422220.1">
    <property type="nucleotide sequence ID" value="XM_001422183.1"/>
</dbReference>
<dbReference type="PANTHER" id="PTHR36059:SF2">
    <property type="entry name" value="OS02G0175800 PROTEIN"/>
    <property type="match status" value="1"/>
</dbReference>
<dbReference type="eggNOG" id="ENOG502S4AS">
    <property type="taxonomic scope" value="Eukaryota"/>
</dbReference>
<dbReference type="Proteomes" id="UP000001568">
    <property type="component" value="Chromosome 17"/>
</dbReference>
<keyword evidence="1" id="KW-0812">Transmembrane</keyword>
<reference evidence="2 3" key="1">
    <citation type="journal article" date="2007" name="Proc. Natl. Acad. Sci. U.S.A.">
        <title>The tiny eukaryote Ostreococcus provides genomic insights into the paradox of plankton speciation.</title>
        <authorList>
            <person name="Palenik B."/>
            <person name="Grimwood J."/>
            <person name="Aerts A."/>
            <person name="Rouze P."/>
            <person name="Salamov A."/>
            <person name="Putnam N."/>
            <person name="Dupont C."/>
            <person name="Jorgensen R."/>
            <person name="Derelle E."/>
            <person name="Rombauts S."/>
            <person name="Zhou K."/>
            <person name="Otillar R."/>
            <person name="Merchant S.S."/>
            <person name="Podell S."/>
            <person name="Gaasterland T."/>
            <person name="Napoli C."/>
            <person name="Gendler K."/>
            <person name="Manuell A."/>
            <person name="Tai V."/>
            <person name="Vallon O."/>
            <person name="Piganeau G."/>
            <person name="Jancek S."/>
            <person name="Heijde M."/>
            <person name="Jabbari K."/>
            <person name="Bowler C."/>
            <person name="Lohr M."/>
            <person name="Robbens S."/>
            <person name="Werner G."/>
            <person name="Dubchak I."/>
            <person name="Pazour G.J."/>
            <person name="Ren Q."/>
            <person name="Paulsen I."/>
            <person name="Delwiche C."/>
            <person name="Schmutz J."/>
            <person name="Rokhsar D."/>
            <person name="Van de Peer Y."/>
            <person name="Moreau H."/>
            <person name="Grigoriev I.V."/>
        </authorList>
    </citation>
    <scope>NUCLEOTIDE SEQUENCE [LARGE SCALE GENOMIC DNA]</scope>
    <source>
        <strain evidence="2 3">CCE9901</strain>
    </source>
</reference>
<keyword evidence="3" id="KW-1185">Reference proteome</keyword>
<evidence type="ECO:0000313" key="2">
    <source>
        <dbReference type="EMBL" id="ABP00537.1"/>
    </source>
</evidence>
<proteinExistence type="predicted"/>
<dbReference type="EMBL" id="CP000597">
    <property type="protein sequence ID" value="ABP00537.1"/>
    <property type="molecule type" value="Genomic_DNA"/>
</dbReference>
<dbReference type="Gramene" id="ABP00537">
    <property type="protein sequence ID" value="ABP00537"/>
    <property type="gene ID" value="OSTLU_28291"/>
</dbReference>
<dbReference type="HOGENOM" id="CLU_175053_0_0_1"/>
<dbReference type="AlphaFoldDB" id="A4S9R7"/>
<dbReference type="OrthoDB" id="503863at2759"/>
<dbReference type="PANTHER" id="PTHR36059">
    <property type="entry name" value="OS02G0175800 PROTEIN"/>
    <property type="match status" value="1"/>
</dbReference>
<name>A4S9R7_OSTLU</name>
<evidence type="ECO:0000313" key="3">
    <source>
        <dbReference type="Proteomes" id="UP000001568"/>
    </source>
</evidence>
<feature type="transmembrane region" description="Helical" evidence="1">
    <location>
        <begin position="57"/>
        <end position="75"/>
    </location>
</feature>
<keyword evidence="1" id="KW-0472">Membrane</keyword>
<sequence length="89" mass="10127">MSAPPRTFFARVGALKLKELPEFVVKTAREYDYAGRAATFAREYNAKYIQTGSAAPLWHFMGGVFGVAYVTVWPTEYRHMMAERRGGHH</sequence>
<dbReference type="GeneID" id="5006277"/>
<protein>
    <submittedName>
        <fullName evidence="2">Uncharacterized protein</fullName>
    </submittedName>
</protein>